<comment type="caution">
    <text evidence="1">The sequence shown here is derived from an EMBL/GenBank/DDBJ whole genome shotgun (WGS) entry which is preliminary data.</text>
</comment>
<dbReference type="RefSeq" id="WP_386415779.1">
    <property type="nucleotide sequence ID" value="NZ_JBHSZO010000024.1"/>
</dbReference>
<proteinExistence type="predicted"/>
<dbReference type="Proteomes" id="UP001596413">
    <property type="component" value="Unassembled WGS sequence"/>
</dbReference>
<evidence type="ECO:0000313" key="2">
    <source>
        <dbReference type="Proteomes" id="UP001596413"/>
    </source>
</evidence>
<sequence>MAEGDDEWFARFIGPEADAELRLVTVRVAEQRELDMVELLKGWRAHVVKIERDMPLPMSDRSVWGAHDFLAALYLRDFLESGISGVREEFVPNVRAAIEDVDARFISYTVADDLRLNERVDRREQPDAPWWWRRIPLSGPAREELAQYGAVGPM</sequence>
<gene>
    <name evidence="1" type="ORF">ACFQLX_16490</name>
</gene>
<protein>
    <submittedName>
        <fullName evidence="1">Uncharacterized protein</fullName>
    </submittedName>
</protein>
<name>A0ABW2GL18_9ACTN</name>
<accession>A0ABW2GL18</accession>
<reference evidence="2" key="1">
    <citation type="journal article" date="2019" name="Int. J. Syst. Evol. Microbiol.">
        <title>The Global Catalogue of Microorganisms (GCM) 10K type strain sequencing project: providing services to taxonomists for standard genome sequencing and annotation.</title>
        <authorList>
            <consortium name="The Broad Institute Genomics Platform"/>
            <consortium name="The Broad Institute Genome Sequencing Center for Infectious Disease"/>
            <person name="Wu L."/>
            <person name="Ma J."/>
        </authorList>
    </citation>
    <scope>NUCLEOTIDE SEQUENCE [LARGE SCALE GENOMIC DNA]</scope>
    <source>
        <strain evidence="2">CGMCC 1.13681</strain>
    </source>
</reference>
<evidence type="ECO:0000313" key="1">
    <source>
        <dbReference type="EMBL" id="MFC7219749.1"/>
    </source>
</evidence>
<keyword evidence="2" id="KW-1185">Reference proteome</keyword>
<organism evidence="1 2">
    <name type="scientific">Streptomyces polyrhachis</name>
    <dbReference type="NCBI Taxonomy" id="1282885"/>
    <lineage>
        <taxon>Bacteria</taxon>
        <taxon>Bacillati</taxon>
        <taxon>Actinomycetota</taxon>
        <taxon>Actinomycetes</taxon>
        <taxon>Kitasatosporales</taxon>
        <taxon>Streptomycetaceae</taxon>
        <taxon>Streptomyces</taxon>
    </lineage>
</organism>
<dbReference type="EMBL" id="JBHSZO010000024">
    <property type="protein sequence ID" value="MFC7219749.1"/>
    <property type="molecule type" value="Genomic_DNA"/>
</dbReference>